<protein>
    <submittedName>
        <fullName evidence="1">Uncharacterized protein</fullName>
    </submittedName>
</protein>
<evidence type="ECO:0000313" key="1">
    <source>
        <dbReference type="EMBL" id="KAH7861533.1"/>
    </source>
</evidence>
<dbReference type="EMBL" id="CM037154">
    <property type="protein sequence ID" value="KAH7861533.1"/>
    <property type="molecule type" value="Genomic_DNA"/>
</dbReference>
<sequence>MYVTLQRQMEVLTKTLQETQQQNPELQNQLQRSEGPQVTNPPPSNNVHDSCSQRAEGDRGSQNQDNGGQERRTQEHHKNEDDPLALMKAQIESLAKQMRGKAPTTVEELVQNTDSPFTPEVMREPLQQKFKMPHLDAFSGTTDPLDHLETYKNLMMLQEVLDKIMCRAFLVTLKGSA</sequence>
<accession>A0ACB7Z6N1</accession>
<organism evidence="1 2">
    <name type="scientific">Vaccinium darrowii</name>
    <dbReference type="NCBI Taxonomy" id="229202"/>
    <lineage>
        <taxon>Eukaryota</taxon>
        <taxon>Viridiplantae</taxon>
        <taxon>Streptophyta</taxon>
        <taxon>Embryophyta</taxon>
        <taxon>Tracheophyta</taxon>
        <taxon>Spermatophyta</taxon>
        <taxon>Magnoliopsida</taxon>
        <taxon>eudicotyledons</taxon>
        <taxon>Gunneridae</taxon>
        <taxon>Pentapetalae</taxon>
        <taxon>asterids</taxon>
        <taxon>Ericales</taxon>
        <taxon>Ericaceae</taxon>
        <taxon>Vaccinioideae</taxon>
        <taxon>Vaccinieae</taxon>
        <taxon>Vaccinium</taxon>
    </lineage>
</organism>
<comment type="caution">
    <text evidence="1">The sequence shown here is derived from an EMBL/GenBank/DDBJ whole genome shotgun (WGS) entry which is preliminary data.</text>
</comment>
<reference evidence="1 2" key="1">
    <citation type="journal article" date="2021" name="Hortic Res">
        <title>High-quality reference genome and annotation aids understanding of berry development for evergreen blueberry (Vaccinium darrowii).</title>
        <authorList>
            <person name="Yu J."/>
            <person name="Hulse-Kemp A.M."/>
            <person name="Babiker E."/>
            <person name="Staton M."/>
        </authorList>
    </citation>
    <scope>NUCLEOTIDE SEQUENCE [LARGE SCALE GENOMIC DNA]</scope>
    <source>
        <strain evidence="2">cv. NJ 8807/NJ 8810</strain>
        <tissue evidence="1">Young leaf</tissue>
    </source>
</reference>
<evidence type="ECO:0000313" key="2">
    <source>
        <dbReference type="Proteomes" id="UP000828048"/>
    </source>
</evidence>
<dbReference type="Proteomes" id="UP000828048">
    <property type="component" value="Chromosome 4"/>
</dbReference>
<name>A0ACB7Z6N1_9ERIC</name>
<gene>
    <name evidence="1" type="ORF">Vadar_027462</name>
</gene>
<keyword evidence="2" id="KW-1185">Reference proteome</keyword>
<proteinExistence type="predicted"/>